<accession>A0A5Y9JU15</accession>
<organism evidence="1">
    <name type="scientific">Campylobacter coli</name>
    <dbReference type="NCBI Taxonomy" id="195"/>
    <lineage>
        <taxon>Bacteria</taxon>
        <taxon>Pseudomonadati</taxon>
        <taxon>Campylobacterota</taxon>
        <taxon>Epsilonproteobacteria</taxon>
        <taxon>Campylobacterales</taxon>
        <taxon>Campylobacteraceae</taxon>
        <taxon>Campylobacter</taxon>
    </lineage>
</organism>
<dbReference type="AlphaFoldDB" id="A0A5Y9JU15"/>
<name>A0A5Y9JU15_CAMCO</name>
<protein>
    <submittedName>
        <fullName evidence="1">Rha family transcriptional regulator</fullName>
    </submittedName>
</protein>
<dbReference type="Pfam" id="PF09669">
    <property type="entry name" value="Phage_pRha"/>
    <property type="match status" value="1"/>
</dbReference>
<proteinExistence type="predicted"/>
<gene>
    <name evidence="1" type="ORF">F0E85_08310</name>
</gene>
<reference evidence="1" key="1">
    <citation type="submission" date="2019-08" db="EMBL/GenBank/DDBJ databases">
        <authorList>
            <person name="Ashton P.M."/>
            <person name="Dallman T."/>
            <person name="Nair S."/>
            <person name="De Pinna E."/>
            <person name="Peters T."/>
            <person name="Grant K."/>
        </authorList>
    </citation>
    <scope>NUCLEOTIDE SEQUENCE</scope>
    <source>
        <strain evidence="1">241883</strain>
    </source>
</reference>
<comment type="caution">
    <text evidence="1">The sequence shown here is derived from an EMBL/GenBank/DDBJ whole genome shotgun (WGS) entry which is preliminary data.</text>
</comment>
<evidence type="ECO:0000313" key="1">
    <source>
        <dbReference type="EMBL" id="ECQ7361589.1"/>
    </source>
</evidence>
<dbReference type="RefSeq" id="WP_072233511.1">
    <property type="nucleotide sequence ID" value="NZ_FAYN01000020.1"/>
</dbReference>
<dbReference type="EMBL" id="AAKCQV010000016">
    <property type="protein sequence ID" value="ECQ7361589.1"/>
    <property type="molecule type" value="Genomic_DNA"/>
</dbReference>
<sequence length="185" mass="21661">MSNKVIINKQEVQFDTQNNQIFCTSLDVAKVFGKQHKNVLRDIENILNDLREIGTSNYLLNFELSFKVHKIQGFKGRERKYPYYQLTKDGFFLLAMGFTGKKALQFKIAFINAFNEMEKLLQKEIKSPNKYLTDLMELIYPNLPQNDYKVSVTITDNPYSKEAKNVFSLNYLVDNRTPKDPKKLQ</sequence>
<dbReference type="InterPro" id="IPR014054">
    <property type="entry name" value="Phage_regulatory_Rha"/>
</dbReference>
<dbReference type="NCBIfam" id="TIGR02681">
    <property type="entry name" value="phage_pRha"/>
    <property type="match status" value="1"/>
</dbReference>